<reference evidence="10 12" key="2">
    <citation type="submission" date="2023-10" db="EMBL/GenBank/DDBJ databases">
        <title>Eight complete genome sequences of bacteria isolated from laboratory stock of Giant Kelp gametophytes.</title>
        <authorList>
            <person name="Tolentino B."/>
            <person name="Nuzhdin S."/>
        </authorList>
    </citation>
    <scope>NUCLEOTIDE SEQUENCE [LARGE SCALE GENOMIC DNA]</scope>
    <source>
        <strain evidence="10 12">LC.270.F.C4</strain>
        <plasmid evidence="10 12">unnamed5</plasmid>
    </source>
</reference>
<evidence type="ECO:0000256" key="6">
    <source>
        <dbReference type="ARBA" id="ARBA00023136"/>
    </source>
</evidence>
<evidence type="ECO:0000259" key="8">
    <source>
        <dbReference type="Pfam" id="PF02470"/>
    </source>
</evidence>
<dbReference type="GO" id="GO:0005886">
    <property type="term" value="C:plasma membrane"/>
    <property type="evidence" value="ECO:0007669"/>
    <property type="project" value="UniProtKB-SubCell"/>
</dbReference>
<feature type="domain" description="Mce/MlaD" evidence="8">
    <location>
        <begin position="48"/>
        <end position="134"/>
    </location>
</feature>
<evidence type="ECO:0000256" key="2">
    <source>
        <dbReference type="ARBA" id="ARBA00022475"/>
    </source>
</evidence>
<proteinExistence type="predicted"/>
<dbReference type="RefSeq" id="WP_243395044.1">
    <property type="nucleotide sequence ID" value="NZ_CP136702.1"/>
</dbReference>
<evidence type="ECO:0000313" key="11">
    <source>
        <dbReference type="Proteomes" id="UP000237718"/>
    </source>
</evidence>
<evidence type="ECO:0000256" key="4">
    <source>
        <dbReference type="ARBA" id="ARBA00022692"/>
    </source>
</evidence>
<dbReference type="PANTHER" id="PTHR30462">
    <property type="entry name" value="INTERMEMBRANE TRANSPORT PROTEIN PQIB-RELATED"/>
    <property type="match status" value="1"/>
</dbReference>
<dbReference type="Proteomes" id="UP000237718">
    <property type="component" value="Unassembled WGS sequence"/>
</dbReference>
<accession>A0A2T1ACG2</accession>
<comment type="subcellular location">
    <subcellularLocation>
        <location evidence="1">Cell inner membrane</location>
    </subcellularLocation>
</comment>
<protein>
    <submittedName>
        <fullName evidence="10">MlaD family protein</fullName>
    </submittedName>
    <submittedName>
        <fullName evidence="9">Paraquat-inducible protein B</fullName>
    </submittedName>
</protein>
<evidence type="ECO:0000313" key="12">
    <source>
        <dbReference type="Proteomes" id="UP001302666"/>
    </source>
</evidence>
<evidence type="ECO:0000256" key="3">
    <source>
        <dbReference type="ARBA" id="ARBA00022519"/>
    </source>
</evidence>
<gene>
    <name evidence="9" type="ORF">CLV89_111108</name>
    <name evidence="10" type="ORF">R1T40_00460</name>
</gene>
<organism evidence="9 11">
    <name type="scientific">Tritonibacter scottomollicae</name>
    <name type="common">Epibacterium scottomollicae</name>
    <dbReference type="NCBI Taxonomy" id="483013"/>
    <lineage>
        <taxon>Bacteria</taxon>
        <taxon>Pseudomonadati</taxon>
        <taxon>Pseudomonadota</taxon>
        <taxon>Alphaproteobacteria</taxon>
        <taxon>Rhodobacterales</taxon>
        <taxon>Paracoccaceae</taxon>
        <taxon>Tritonibacter</taxon>
    </lineage>
</organism>
<dbReference type="EMBL" id="PVUF01000011">
    <property type="protein sequence ID" value="PRZ46217.1"/>
    <property type="molecule type" value="Genomic_DNA"/>
</dbReference>
<keyword evidence="3" id="KW-0997">Cell inner membrane</keyword>
<feature type="domain" description="Mce/MlaD" evidence="8">
    <location>
        <begin position="164"/>
        <end position="224"/>
    </location>
</feature>
<feature type="domain" description="Mce/MlaD" evidence="8">
    <location>
        <begin position="296"/>
        <end position="393"/>
    </location>
</feature>
<dbReference type="Pfam" id="PF02470">
    <property type="entry name" value="MlaD"/>
    <property type="match status" value="3"/>
</dbReference>
<name>A0A2T1ACG2_TRISK</name>
<feature type="transmembrane region" description="Helical" evidence="7">
    <location>
        <begin position="21"/>
        <end position="41"/>
    </location>
</feature>
<keyword evidence="2" id="KW-1003">Cell membrane</keyword>
<keyword evidence="10" id="KW-0614">Plasmid</keyword>
<evidence type="ECO:0000256" key="5">
    <source>
        <dbReference type="ARBA" id="ARBA00022989"/>
    </source>
</evidence>
<evidence type="ECO:0000313" key="9">
    <source>
        <dbReference type="EMBL" id="PRZ46217.1"/>
    </source>
</evidence>
<keyword evidence="4 7" id="KW-0812">Transmembrane</keyword>
<keyword evidence="5 7" id="KW-1133">Transmembrane helix</keyword>
<evidence type="ECO:0000256" key="7">
    <source>
        <dbReference type="SAM" id="Phobius"/>
    </source>
</evidence>
<dbReference type="InterPro" id="IPR003399">
    <property type="entry name" value="Mce/MlaD"/>
</dbReference>
<keyword evidence="12" id="KW-1185">Reference proteome</keyword>
<reference evidence="9 11" key="1">
    <citation type="submission" date="2018-03" db="EMBL/GenBank/DDBJ databases">
        <title>Genomic Encyclopedia of Archaeal and Bacterial Type Strains, Phase II (KMG-II): from individual species to whole genera.</title>
        <authorList>
            <person name="Goeker M."/>
        </authorList>
    </citation>
    <scope>NUCLEOTIDE SEQUENCE [LARGE SCALE GENOMIC DNA]</scope>
    <source>
        <strain evidence="9 11">DSM 25328</strain>
    </source>
</reference>
<dbReference type="EMBL" id="CP136702">
    <property type="protein sequence ID" value="WOI31346.1"/>
    <property type="molecule type" value="Genomic_DNA"/>
</dbReference>
<dbReference type="InterPro" id="IPR051800">
    <property type="entry name" value="PqiA-PqiB_transport"/>
</dbReference>
<keyword evidence="6 7" id="KW-0472">Membrane</keyword>
<evidence type="ECO:0000256" key="1">
    <source>
        <dbReference type="ARBA" id="ARBA00004533"/>
    </source>
</evidence>
<geneLocation type="plasmid" evidence="10 12">
    <name>unnamed5</name>
</geneLocation>
<sequence length="694" mass="73311">MSTPEPARLKVSDHRPSMWRNLSLVWLVPLLALVVSLGIAWKSYSDRGELVYITFENASGIVANETTLRYRDVVIGRVEEVGFAPDLSKVSVAVRVDKDIAPFLDEDAAFWVVRPEVSAQGISGLSTVLSGVYIAGAWDQTPGVAQTLFVGTDRPPLVQPGRDGRRITLRTEDGRMITEGAPVLFRGIEVGRLEHPRLTVSGNSIVVDAFIDAPHDRRITSATRFWDSSGFTVSFGAEGLSLDVESLASLVSGGIQFDSVFEGGRPVNSSAVFDIYPDESTARRTAFSRSLAGGVAVSVAFGESVAGLSSGAAVKLGGIKVGEVDSLTASIQSDTADADVRLVAKLLLQPSLLGLPRGAGEEDVLNFLEQAVDGGLRARLASAGLLSPELMVELVRLDNPEAAQFDRTAEPYPELPSTASDLPDFTATAEGAMERISQLPVEELMAQAISTLSSIEALASADSTRQAPAAAVALLEDTRALVSDPGTRALPGELHATVVDLRAILTELQQGRAVANLTTALEQGSAAATDFATASNELPALVDDLRTLAAKANSLEAEELIRSVSQLMDSADAVIGTQEARALPAALSDALGEMRRTLAELREGGLVENANATMASARDAADAVASATEGLPQLASRLERLVAQSEDLIASYGGRSTFNSETLDALREVKSAARAVSQLARKIERDPNSLVFGR</sequence>
<dbReference type="Proteomes" id="UP001302666">
    <property type="component" value="Plasmid unnamed5"/>
</dbReference>
<dbReference type="AlphaFoldDB" id="A0A2T1ACG2"/>
<dbReference type="PANTHER" id="PTHR30462:SF0">
    <property type="entry name" value="INTERMEMBRANE TRANSPORT PROTEIN YEBT"/>
    <property type="match status" value="1"/>
</dbReference>
<evidence type="ECO:0000313" key="10">
    <source>
        <dbReference type="EMBL" id="WOI31346.1"/>
    </source>
</evidence>